<organism evidence="2 3">
    <name type="scientific">Cudoniella acicularis</name>
    <dbReference type="NCBI Taxonomy" id="354080"/>
    <lineage>
        <taxon>Eukaryota</taxon>
        <taxon>Fungi</taxon>
        <taxon>Dikarya</taxon>
        <taxon>Ascomycota</taxon>
        <taxon>Pezizomycotina</taxon>
        <taxon>Leotiomycetes</taxon>
        <taxon>Helotiales</taxon>
        <taxon>Tricladiaceae</taxon>
        <taxon>Cudoniella</taxon>
    </lineage>
</organism>
<evidence type="ECO:0000313" key="3">
    <source>
        <dbReference type="Proteomes" id="UP000566819"/>
    </source>
</evidence>
<dbReference type="InterPro" id="IPR051783">
    <property type="entry name" value="NAD(P)-dependent_oxidoreduct"/>
</dbReference>
<evidence type="ECO:0000259" key="1">
    <source>
        <dbReference type="Pfam" id="PF01370"/>
    </source>
</evidence>
<gene>
    <name evidence="2" type="ORF">G7Y89_g15515</name>
</gene>
<dbReference type="InterPro" id="IPR036291">
    <property type="entry name" value="NAD(P)-bd_dom_sf"/>
</dbReference>
<dbReference type="InterPro" id="IPR001509">
    <property type="entry name" value="Epimerase_deHydtase"/>
</dbReference>
<comment type="caution">
    <text evidence="2">The sequence shown here is derived from an EMBL/GenBank/DDBJ whole genome shotgun (WGS) entry which is preliminary data.</text>
</comment>
<dbReference type="GO" id="GO:0005737">
    <property type="term" value="C:cytoplasm"/>
    <property type="evidence" value="ECO:0007669"/>
    <property type="project" value="TreeGrafter"/>
</dbReference>
<dbReference type="PANTHER" id="PTHR48079:SF6">
    <property type="entry name" value="NAD(P)-BINDING DOMAIN-CONTAINING PROTEIN-RELATED"/>
    <property type="match status" value="1"/>
</dbReference>
<proteinExistence type="predicted"/>
<dbReference type="SUPFAM" id="SSF51735">
    <property type="entry name" value="NAD(P)-binding Rossmann-fold domains"/>
    <property type="match status" value="1"/>
</dbReference>
<reference evidence="2 3" key="1">
    <citation type="submission" date="2020-03" db="EMBL/GenBank/DDBJ databases">
        <title>Draft Genome Sequence of Cudoniella acicularis.</title>
        <authorList>
            <person name="Buettner E."/>
            <person name="Kellner H."/>
        </authorList>
    </citation>
    <scope>NUCLEOTIDE SEQUENCE [LARGE SCALE GENOMIC DNA]</scope>
    <source>
        <strain evidence="2 3">DSM 108380</strain>
    </source>
</reference>
<dbReference type="AlphaFoldDB" id="A0A8H4QN59"/>
<protein>
    <recommendedName>
        <fullName evidence="1">NAD-dependent epimerase/dehydratase domain-containing protein</fullName>
    </recommendedName>
</protein>
<dbReference type="EMBL" id="JAAMPI010002462">
    <property type="protein sequence ID" value="KAF4613372.1"/>
    <property type="molecule type" value="Genomic_DNA"/>
</dbReference>
<dbReference type="Pfam" id="PF01370">
    <property type="entry name" value="Epimerase"/>
    <property type="match status" value="1"/>
</dbReference>
<dbReference type="Gene3D" id="3.40.50.720">
    <property type="entry name" value="NAD(P)-binding Rossmann-like Domain"/>
    <property type="match status" value="1"/>
</dbReference>
<sequence>MVNIFIIGATGYIGQSLCQSLVRSGDHRVYGLARTAEKARSLEKEEIIPVLGSISDHAELLKAIEEYSISVIVDVAGADKESHSLLAEIKKIGARRLENAANDGVPAPKLGFIYCSGTWVHGSSNVAVDDLTPVDAPGAPNPPAQLTLWRPKLEREVLAASDILDVMVIRPALVYGRAHAIWSMYWGPIYAATQAGARSVTIAAEPDSRPGLIHVDDVASGFHAAIEKLPMISGTGVYSVFDLVTSQESMRDIMDFAAKEFGFKGKVELVGAGDDLFAQAMNTSFNGNSGRAKQILGWTPRRVGFVQGMDVFARSFVAVRL</sequence>
<dbReference type="PANTHER" id="PTHR48079">
    <property type="entry name" value="PROTEIN YEEZ"/>
    <property type="match status" value="1"/>
</dbReference>
<name>A0A8H4QN59_9HELO</name>
<dbReference type="Proteomes" id="UP000566819">
    <property type="component" value="Unassembled WGS sequence"/>
</dbReference>
<feature type="domain" description="NAD-dependent epimerase/dehydratase" evidence="1">
    <location>
        <begin position="4"/>
        <end position="228"/>
    </location>
</feature>
<accession>A0A8H4QN59</accession>
<keyword evidence="3" id="KW-1185">Reference proteome</keyword>
<dbReference type="GO" id="GO:0004029">
    <property type="term" value="F:aldehyde dehydrogenase (NAD+) activity"/>
    <property type="evidence" value="ECO:0007669"/>
    <property type="project" value="TreeGrafter"/>
</dbReference>
<dbReference type="OrthoDB" id="10000533at2759"/>
<evidence type="ECO:0000313" key="2">
    <source>
        <dbReference type="EMBL" id="KAF4613372.1"/>
    </source>
</evidence>